<dbReference type="InterPro" id="IPR024529">
    <property type="entry name" value="ECF_trnsprt_substrate-spec"/>
</dbReference>
<evidence type="ECO:0000256" key="1">
    <source>
        <dbReference type="SAM" id="Phobius"/>
    </source>
</evidence>
<dbReference type="Pfam" id="PF12822">
    <property type="entry name" value="ECF_trnsprt"/>
    <property type="match status" value="1"/>
</dbReference>
<dbReference type="AlphaFoldDB" id="A0A0C7P593"/>
<gene>
    <name evidence="2" type="ORF">DTL3_1724</name>
</gene>
<feature type="transmembrane region" description="Helical" evidence="1">
    <location>
        <begin position="6"/>
        <end position="25"/>
    </location>
</feature>
<feature type="transmembrane region" description="Helical" evidence="1">
    <location>
        <begin position="117"/>
        <end position="137"/>
    </location>
</feature>
<name>A0A0C7P593_DEFTU</name>
<accession>A0A0C7P593</accession>
<sequence>MKRKELINFNLSAVFIALGLILPFLTGQIQQIGTMLLPMHIPVLLCGLICGWKYGLFIGFILPPLRSVIFGMPPMFPTAIAMAFELATYGVVIGFLYQRSNKKSVASVYRSMIGAMISGRIVWGLVMMVILGIRGNIFTWKMFIAGAFLNAIPGIILQLVLIPSIMVILDRTKMIQFSKKVKSEVEGSEN</sequence>
<keyword evidence="3" id="KW-1185">Reference proteome</keyword>
<dbReference type="RefSeq" id="WP_045088348.1">
    <property type="nucleotide sequence ID" value="NZ_LN824141.1"/>
</dbReference>
<evidence type="ECO:0008006" key="4">
    <source>
        <dbReference type="Google" id="ProtNLM"/>
    </source>
</evidence>
<keyword evidence="1" id="KW-0812">Transmembrane</keyword>
<dbReference type="Proteomes" id="UP000032809">
    <property type="component" value="Chromosome I"/>
</dbReference>
<protein>
    <recommendedName>
        <fullName evidence="4">ECF transporter S component</fullName>
    </recommendedName>
</protein>
<dbReference type="OrthoDB" id="9815422at2"/>
<dbReference type="EMBL" id="LN824141">
    <property type="protein sequence ID" value="CEP79009.1"/>
    <property type="molecule type" value="Genomic_DNA"/>
</dbReference>
<organism evidence="2 3">
    <name type="scientific">Defluviitoga tunisiensis</name>
    <dbReference type="NCBI Taxonomy" id="1006576"/>
    <lineage>
        <taxon>Bacteria</taxon>
        <taxon>Thermotogati</taxon>
        <taxon>Thermotogota</taxon>
        <taxon>Thermotogae</taxon>
        <taxon>Petrotogales</taxon>
        <taxon>Petrotogaceae</taxon>
        <taxon>Defluviitoga</taxon>
    </lineage>
</organism>
<feature type="transmembrane region" description="Helical" evidence="1">
    <location>
        <begin position="143"/>
        <end position="169"/>
    </location>
</feature>
<evidence type="ECO:0000313" key="3">
    <source>
        <dbReference type="Proteomes" id="UP000032809"/>
    </source>
</evidence>
<feature type="transmembrane region" description="Helical" evidence="1">
    <location>
        <begin position="37"/>
        <end position="62"/>
    </location>
</feature>
<dbReference type="HOGENOM" id="CLU_108875_0_0_0"/>
<feature type="transmembrane region" description="Helical" evidence="1">
    <location>
        <begin position="74"/>
        <end position="97"/>
    </location>
</feature>
<reference evidence="3" key="1">
    <citation type="submission" date="2014-11" db="EMBL/GenBank/DDBJ databases">
        <authorList>
            <person name="Wibberg D."/>
        </authorList>
    </citation>
    <scope>NUCLEOTIDE SEQUENCE [LARGE SCALE GENOMIC DNA]</scope>
    <source>
        <strain evidence="3">L3</strain>
    </source>
</reference>
<proteinExistence type="predicted"/>
<dbReference type="STRING" id="1006576.DTL3_1724"/>
<evidence type="ECO:0000313" key="2">
    <source>
        <dbReference type="EMBL" id="CEP79009.1"/>
    </source>
</evidence>
<dbReference type="KEGG" id="dtn:DTL3_1724"/>
<dbReference type="PATRIC" id="fig|1006576.9.peg.1718"/>
<dbReference type="GO" id="GO:0022857">
    <property type="term" value="F:transmembrane transporter activity"/>
    <property type="evidence" value="ECO:0007669"/>
    <property type="project" value="InterPro"/>
</dbReference>
<dbReference type="Gene3D" id="1.10.1760.20">
    <property type="match status" value="1"/>
</dbReference>
<keyword evidence="1" id="KW-0472">Membrane</keyword>
<keyword evidence="1" id="KW-1133">Transmembrane helix</keyword>